<feature type="domain" description="GP-PDE" evidence="1">
    <location>
        <begin position="1"/>
        <end position="91"/>
    </location>
</feature>
<evidence type="ECO:0000259" key="1">
    <source>
        <dbReference type="PROSITE" id="PS51704"/>
    </source>
</evidence>
<comment type="caution">
    <text evidence="2">The sequence shown here is derived from an EMBL/GenBank/DDBJ whole genome shotgun (WGS) entry which is preliminary data.</text>
</comment>
<dbReference type="PROSITE" id="PS51704">
    <property type="entry name" value="GP_PDE"/>
    <property type="match status" value="1"/>
</dbReference>
<dbReference type="Gene3D" id="3.20.20.190">
    <property type="entry name" value="Phosphatidylinositol (PI) phosphodiesterase"/>
    <property type="match status" value="1"/>
</dbReference>
<dbReference type="GO" id="GO:0006629">
    <property type="term" value="P:lipid metabolic process"/>
    <property type="evidence" value="ECO:0007669"/>
    <property type="project" value="InterPro"/>
</dbReference>
<dbReference type="GO" id="GO:0008081">
    <property type="term" value="F:phosphoric diester hydrolase activity"/>
    <property type="evidence" value="ECO:0007669"/>
    <property type="project" value="InterPro"/>
</dbReference>
<dbReference type="AlphaFoldDB" id="X0ZUX2"/>
<gene>
    <name evidence="2" type="ORF">S01H4_20428</name>
</gene>
<protein>
    <recommendedName>
        <fullName evidence="1">GP-PDE domain-containing protein</fullName>
    </recommendedName>
</protein>
<dbReference type="EMBL" id="BART01009183">
    <property type="protein sequence ID" value="GAG64288.1"/>
    <property type="molecule type" value="Genomic_DNA"/>
</dbReference>
<proteinExistence type="predicted"/>
<sequence length="120" mass="13463">STGIKKMRELRPDWRVGLLSTVAMGDVIGLDVDFLALNAKSTSRAKVRNIQNRNKQVMVWTVNDAVSMSVMFGRGVDAIITDEPALAVSMLDQRKELNPAERLLMHLADVFDQPSMYKEQ</sequence>
<dbReference type="InterPro" id="IPR030395">
    <property type="entry name" value="GP_PDE_dom"/>
</dbReference>
<evidence type="ECO:0000313" key="2">
    <source>
        <dbReference type="EMBL" id="GAG64288.1"/>
    </source>
</evidence>
<dbReference type="InterPro" id="IPR017946">
    <property type="entry name" value="PLC-like_Pdiesterase_TIM-brl"/>
</dbReference>
<accession>X0ZUX2</accession>
<name>X0ZUX2_9ZZZZ</name>
<organism evidence="2">
    <name type="scientific">marine sediment metagenome</name>
    <dbReference type="NCBI Taxonomy" id="412755"/>
    <lineage>
        <taxon>unclassified sequences</taxon>
        <taxon>metagenomes</taxon>
        <taxon>ecological metagenomes</taxon>
    </lineage>
</organism>
<dbReference type="Pfam" id="PF03009">
    <property type="entry name" value="GDPD"/>
    <property type="match status" value="1"/>
</dbReference>
<dbReference type="SUPFAM" id="SSF51695">
    <property type="entry name" value="PLC-like phosphodiesterases"/>
    <property type="match status" value="1"/>
</dbReference>
<feature type="non-terminal residue" evidence="2">
    <location>
        <position position="1"/>
    </location>
</feature>
<reference evidence="2" key="1">
    <citation type="journal article" date="2014" name="Front. Microbiol.">
        <title>High frequency of phylogenetically diverse reductive dehalogenase-homologous genes in deep subseafloor sedimentary metagenomes.</title>
        <authorList>
            <person name="Kawai M."/>
            <person name="Futagami T."/>
            <person name="Toyoda A."/>
            <person name="Takaki Y."/>
            <person name="Nishi S."/>
            <person name="Hori S."/>
            <person name="Arai W."/>
            <person name="Tsubouchi T."/>
            <person name="Morono Y."/>
            <person name="Uchiyama I."/>
            <person name="Ito T."/>
            <person name="Fujiyama A."/>
            <person name="Inagaki F."/>
            <person name="Takami H."/>
        </authorList>
    </citation>
    <scope>NUCLEOTIDE SEQUENCE</scope>
    <source>
        <strain evidence="2">Expedition CK06-06</strain>
    </source>
</reference>